<evidence type="ECO:0000313" key="2">
    <source>
        <dbReference type="Proteomes" id="UP001362999"/>
    </source>
</evidence>
<name>A0AAW0BAW7_9AGAR</name>
<reference evidence="1 2" key="1">
    <citation type="journal article" date="2024" name="J Genomics">
        <title>Draft genome sequencing and assembly of Favolaschia claudopus CIRM-BRFM 2984 isolated from oak limbs.</title>
        <authorList>
            <person name="Navarro D."/>
            <person name="Drula E."/>
            <person name="Chaduli D."/>
            <person name="Cazenave R."/>
            <person name="Ahrendt S."/>
            <person name="Wang J."/>
            <person name="Lipzen A."/>
            <person name="Daum C."/>
            <person name="Barry K."/>
            <person name="Grigoriev I.V."/>
            <person name="Favel A."/>
            <person name="Rosso M.N."/>
            <person name="Martin F."/>
        </authorList>
    </citation>
    <scope>NUCLEOTIDE SEQUENCE [LARGE SCALE GENOMIC DNA]</scope>
    <source>
        <strain evidence="1 2">CIRM-BRFM 2984</strain>
    </source>
</reference>
<keyword evidence="2" id="KW-1185">Reference proteome</keyword>
<accession>A0AAW0BAW7</accession>
<evidence type="ECO:0000313" key="1">
    <source>
        <dbReference type="EMBL" id="KAK7022627.1"/>
    </source>
</evidence>
<comment type="caution">
    <text evidence="1">The sequence shown here is derived from an EMBL/GenBank/DDBJ whole genome shotgun (WGS) entry which is preliminary data.</text>
</comment>
<dbReference type="EMBL" id="JAWWNJ010000037">
    <property type="protein sequence ID" value="KAK7022627.1"/>
    <property type="molecule type" value="Genomic_DNA"/>
</dbReference>
<dbReference type="AlphaFoldDB" id="A0AAW0BAW7"/>
<protein>
    <submittedName>
        <fullName evidence="1">Uncharacterized protein</fullName>
    </submittedName>
</protein>
<proteinExistence type="predicted"/>
<gene>
    <name evidence="1" type="ORF">R3P38DRAFT_3196027</name>
</gene>
<organism evidence="1 2">
    <name type="scientific">Favolaschia claudopus</name>
    <dbReference type="NCBI Taxonomy" id="2862362"/>
    <lineage>
        <taxon>Eukaryota</taxon>
        <taxon>Fungi</taxon>
        <taxon>Dikarya</taxon>
        <taxon>Basidiomycota</taxon>
        <taxon>Agaricomycotina</taxon>
        <taxon>Agaricomycetes</taxon>
        <taxon>Agaricomycetidae</taxon>
        <taxon>Agaricales</taxon>
        <taxon>Marasmiineae</taxon>
        <taxon>Mycenaceae</taxon>
        <taxon>Favolaschia</taxon>
    </lineage>
</organism>
<sequence>MGSFIQDHLGLPTCELWSPNFRFPTVLGLPTGGEHIPAWRLVPYDIADFDEWAYVRHDNAAADPTRAKSLLYRELSSAPTFFPVKVRFQGFVASARLAALGNWAGAALEAKSARQEITLRCGDADEDEGVWESTMRAVDNIKDYIYCVLGAPSKARAGVSHLDRTVFAQRRVFTKVRPTNRQLPSALREGDDPHGYCERVAKDWKVTSRLSMGRLSPSMVDDNRTVVCDHTAFKTGDFVDVGVSVEIVTFGRFDEKPRVDVHFCLEHVLLLRPADEEGTEAVAGTYVAQNVVFADA</sequence>
<dbReference type="Proteomes" id="UP001362999">
    <property type="component" value="Unassembled WGS sequence"/>
</dbReference>